<evidence type="ECO:0000313" key="3">
    <source>
        <dbReference type="Proteomes" id="UP000807342"/>
    </source>
</evidence>
<protein>
    <submittedName>
        <fullName evidence="2">Uncharacterized protein</fullName>
    </submittedName>
</protein>
<dbReference type="AlphaFoldDB" id="A0A9P6C2U5"/>
<proteinExistence type="predicted"/>
<feature type="compositionally biased region" description="Polar residues" evidence="1">
    <location>
        <begin position="1"/>
        <end position="19"/>
    </location>
</feature>
<comment type="caution">
    <text evidence="2">The sequence shown here is derived from an EMBL/GenBank/DDBJ whole genome shotgun (WGS) entry which is preliminary data.</text>
</comment>
<dbReference type="Proteomes" id="UP000807342">
    <property type="component" value="Unassembled WGS sequence"/>
</dbReference>
<evidence type="ECO:0000256" key="1">
    <source>
        <dbReference type="SAM" id="MobiDB-lite"/>
    </source>
</evidence>
<feature type="region of interest" description="Disordered" evidence="1">
    <location>
        <begin position="160"/>
        <end position="179"/>
    </location>
</feature>
<gene>
    <name evidence="2" type="ORF">P691DRAFT_783414</name>
</gene>
<feature type="region of interest" description="Disordered" evidence="1">
    <location>
        <begin position="1"/>
        <end position="22"/>
    </location>
</feature>
<keyword evidence="3" id="KW-1185">Reference proteome</keyword>
<evidence type="ECO:0000313" key="2">
    <source>
        <dbReference type="EMBL" id="KAF9446693.1"/>
    </source>
</evidence>
<sequence>MAVSWNSPRFHMGSNNTPGTAPGTHAMMGDQVQDRYELVHVVCYYPNRFRVDPTTHHLRKEAGIHNGFSVRRSTVENAASELHCHAITHSQASCPALDYTITKGLIYSRLVVIIAFEEDDATANPEVQVLEGVSTPAESDRYARQDRAIQLKINFKQTSATTPIKSSRKPPRNITGGSYPIRVHSGSVERTWVGVTATFLATNAQVPKCHRPRNLLFGVLGTLIDLLGGEGLNRPDKNMFYSGAPKSLNTHTRHPYASGITAIDVEGGGPGWRVGSPDYLIEEHTWRVLVLHWEVCGWARLFAMAIEMEEFGCFLVRANFETREKGQILFC</sequence>
<name>A0A9P6C2U5_9AGAR</name>
<organism evidence="2 3">
    <name type="scientific">Macrolepiota fuliginosa MF-IS2</name>
    <dbReference type="NCBI Taxonomy" id="1400762"/>
    <lineage>
        <taxon>Eukaryota</taxon>
        <taxon>Fungi</taxon>
        <taxon>Dikarya</taxon>
        <taxon>Basidiomycota</taxon>
        <taxon>Agaricomycotina</taxon>
        <taxon>Agaricomycetes</taxon>
        <taxon>Agaricomycetidae</taxon>
        <taxon>Agaricales</taxon>
        <taxon>Agaricineae</taxon>
        <taxon>Agaricaceae</taxon>
        <taxon>Macrolepiota</taxon>
    </lineage>
</organism>
<accession>A0A9P6C2U5</accession>
<dbReference type="EMBL" id="MU151233">
    <property type="protein sequence ID" value="KAF9446693.1"/>
    <property type="molecule type" value="Genomic_DNA"/>
</dbReference>
<reference evidence="2" key="1">
    <citation type="submission" date="2020-11" db="EMBL/GenBank/DDBJ databases">
        <authorList>
            <consortium name="DOE Joint Genome Institute"/>
            <person name="Ahrendt S."/>
            <person name="Riley R."/>
            <person name="Andreopoulos W."/>
            <person name="Labutti K."/>
            <person name="Pangilinan J."/>
            <person name="Ruiz-Duenas F.J."/>
            <person name="Barrasa J.M."/>
            <person name="Sanchez-Garcia M."/>
            <person name="Camarero S."/>
            <person name="Miyauchi S."/>
            <person name="Serrano A."/>
            <person name="Linde D."/>
            <person name="Babiker R."/>
            <person name="Drula E."/>
            <person name="Ayuso-Fernandez I."/>
            <person name="Pacheco R."/>
            <person name="Padilla G."/>
            <person name="Ferreira P."/>
            <person name="Barriuso J."/>
            <person name="Kellner H."/>
            <person name="Castanera R."/>
            <person name="Alfaro M."/>
            <person name="Ramirez L."/>
            <person name="Pisabarro A.G."/>
            <person name="Kuo A."/>
            <person name="Tritt A."/>
            <person name="Lipzen A."/>
            <person name="He G."/>
            <person name="Yan M."/>
            <person name="Ng V."/>
            <person name="Cullen D."/>
            <person name="Martin F."/>
            <person name="Rosso M.-N."/>
            <person name="Henrissat B."/>
            <person name="Hibbett D."/>
            <person name="Martinez A.T."/>
            <person name="Grigoriev I.V."/>
        </authorList>
    </citation>
    <scope>NUCLEOTIDE SEQUENCE</scope>
    <source>
        <strain evidence="2">MF-IS2</strain>
    </source>
</reference>